<feature type="domain" description="ABC transmembrane type-1" evidence="9">
    <location>
        <begin position="90"/>
        <end position="302"/>
    </location>
</feature>
<evidence type="ECO:0000313" key="11">
    <source>
        <dbReference type="Proteomes" id="UP000290408"/>
    </source>
</evidence>
<dbReference type="GO" id="GO:0005886">
    <property type="term" value="C:plasma membrane"/>
    <property type="evidence" value="ECO:0007669"/>
    <property type="project" value="UniProtKB-SubCell"/>
</dbReference>
<evidence type="ECO:0000256" key="2">
    <source>
        <dbReference type="ARBA" id="ARBA00022448"/>
    </source>
</evidence>
<evidence type="ECO:0000256" key="5">
    <source>
        <dbReference type="ARBA" id="ARBA00022989"/>
    </source>
</evidence>
<dbReference type="CDD" id="cd06261">
    <property type="entry name" value="TM_PBP2"/>
    <property type="match status" value="1"/>
</dbReference>
<evidence type="ECO:0000256" key="8">
    <source>
        <dbReference type="SAM" id="MobiDB-lite"/>
    </source>
</evidence>
<evidence type="ECO:0000256" key="4">
    <source>
        <dbReference type="ARBA" id="ARBA00022692"/>
    </source>
</evidence>
<feature type="region of interest" description="Disordered" evidence="8">
    <location>
        <begin position="1"/>
        <end position="23"/>
    </location>
</feature>
<feature type="transmembrane region" description="Helical" evidence="7">
    <location>
        <begin position="30"/>
        <end position="51"/>
    </location>
</feature>
<dbReference type="RefSeq" id="WP_130630097.1">
    <property type="nucleotide sequence ID" value="NZ_CP036164.1"/>
</dbReference>
<dbReference type="PANTHER" id="PTHR43005">
    <property type="entry name" value="BLR7065 PROTEIN"/>
    <property type="match status" value="1"/>
</dbReference>
<dbReference type="Gene3D" id="1.10.3720.10">
    <property type="entry name" value="MetI-like"/>
    <property type="match status" value="1"/>
</dbReference>
<accession>A0A4P6MT06</accession>
<sequence length="315" mass="35287">MSTVTDSPKTPTTKGGKPRLSDRAKAEQRLGWKLAMPAFVVMLLVTAYPILQAVWNSFFNYRLTDPANKEFVGLNNYIVSFSDSVFWSAMWATVIITVITVVVELVLGFIIALVMHRIVLPRRTLRTVVLIPYSIITVVSGFTWLFMYQTDTGFVNRWTNWIPGVSDNYDWFGSFWPSIFVICLSEIWKTTPFMSLLLLAGLAQVDTSMEEAAKVDGASWMQVLYKVVLPNMKPAIMVALLFRTLDAFRIFDNIFIMTGGANGTNSLSGLIYRQTIDRTEIGLGSALSVILFLCVLVIAAVFVRGFKVDLTQGRS</sequence>
<feature type="transmembrane region" description="Helical" evidence="7">
    <location>
        <begin position="127"/>
        <end position="149"/>
    </location>
</feature>
<evidence type="ECO:0000256" key="7">
    <source>
        <dbReference type="RuleBase" id="RU363032"/>
    </source>
</evidence>
<keyword evidence="11" id="KW-1185">Reference proteome</keyword>
<proteinExistence type="inferred from homology"/>
<evidence type="ECO:0000256" key="3">
    <source>
        <dbReference type="ARBA" id="ARBA00022475"/>
    </source>
</evidence>
<keyword evidence="2 7" id="KW-0813">Transport</keyword>
<dbReference type="STRING" id="1216970.GCA_001570985_02942"/>
<keyword evidence="3" id="KW-1003">Cell membrane</keyword>
<dbReference type="KEGG" id="jli:EXU32_11850"/>
<dbReference type="Proteomes" id="UP000290408">
    <property type="component" value="Chromosome"/>
</dbReference>
<dbReference type="OrthoDB" id="34224at2"/>
<keyword evidence="6 7" id="KW-0472">Membrane</keyword>
<evidence type="ECO:0000313" key="10">
    <source>
        <dbReference type="EMBL" id="QBF46881.1"/>
    </source>
</evidence>
<keyword evidence="4 7" id="KW-0812">Transmembrane</keyword>
<keyword evidence="5 7" id="KW-1133">Transmembrane helix</keyword>
<dbReference type="AlphaFoldDB" id="A0A4P6MT06"/>
<evidence type="ECO:0000259" key="9">
    <source>
        <dbReference type="PROSITE" id="PS50928"/>
    </source>
</evidence>
<comment type="subcellular location">
    <subcellularLocation>
        <location evidence="1 7">Cell membrane</location>
        <topology evidence="1 7">Multi-pass membrane protein</topology>
    </subcellularLocation>
</comment>
<evidence type="ECO:0000256" key="6">
    <source>
        <dbReference type="ARBA" id="ARBA00023136"/>
    </source>
</evidence>
<dbReference type="EMBL" id="CP036164">
    <property type="protein sequence ID" value="QBF46881.1"/>
    <property type="molecule type" value="Genomic_DNA"/>
</dbReference>
<evidence type="ECO:0000256" key="1">
    <source>
        <dbReference type="ARBA" id="ARBA00004651"/>
    </source>
</evidence>
<dbReference type="Pfam" id="PF00528">
    <property type="entry name" value="BPD_transp_1"/>
    <property type="match status" value="1"/>
</dbReference>
<organism evidence="10 11">
    <name type="scientific">Janibacter limosus</name>
    <dbReference type="NCBI Taxonomy" id="53458"/>
    <lineage>
        <taxon>Bacteria</taxon>
        <taxon>Bacillati</taxon>
        <taxon>Actinomycetota</taxon>
        <taxon>Actinomycetes</taxon>
        <taxon>Micrococcales</taxon>
        <taxon>Intrasporangiaceae</taxon>
        <taxon>Janibacter</taxon>
    </lineage>
</organism>
<gene>
    <name evidence="10" type="ORF">EXU32_11850</name>
</gene>
<feature type="transmembrane region" description="Helical" evidence="7">
    <location>
        <begin position="281"/>
        <end position="303"/>
    </location>
</feature>
<dbReference type="PROSITE" id="PS50928">
    <property type="entry name" value="ABC_TM1"/>
    <property type="match status" value="1"/>
</dbReference>
<dbReference type="PANTHER" id="PTHR43005:SF1">
    <property type="entry name" value="SPERMIDINE_PUTRESCINE TRANSPORT SYSTEM PERMEASE PROTEIN"/>
    <property type="match status" value="1"/>
</dbReference>
<dbReference type="InterPro" id="IPR035906">
    <property type="entry name" value="MetI-like_sf"/>
</dbReference>
<feature type="compositionally biased region" description="Polar residues" evidence="8">
    <location>
        <begin position="1"/>
        <end position="13"/>
    </location>
</feature>
<name>A0A4P6MT06_9MICO</name>
<protein>
    <submittedName>
        <fullName evidence="10">Sugar ABC transporter permease</fullName>
    </submittedName>
</protein>
<dbReference type="GO" id="GO:0055085">
    <property type="term" value="P:transmembrane transport"/>
    <property type="evidence" value="ECO:0007669"/>
    <property type="project" value="InterPro"/>
</dbReference>
<feature type="transmembrane region" description="Helical" evidence="7">
    <location>
        <begin position="89"/>
        <end position="115"/>
    </location>
</feature>
<dbReference type="InterPro" id="IPR000515">
    <property type="entry name" value="MetI-like"/>
</dbReference>
<reference evidence="10 11" key="1">
    <citation type="submission" date="2019-02" db="EMBL/GenBank/DDBJ databases">
        <title>Genomic data mining of an Antarctic deep-sea actinobacterium, Janibacterlimosus P3-3-X1.</title>
        <authorList>
            <person name="Liao L."/>
            <person name="Chen B."/>
        </authorList>
    </citation>
    <scope>NUCLEOTIDE SEQUENCE [LARGE SCALE GENOMIC DNA]</scope>
    <source>
        <strain evidence="10 11">P3-3-X1</strain>
    </source>
</reference>
<dbReference type="SUPFAM" id="SSF161098">
    <property type="entry name" value="MetI-like"/>
    <property type="match status" value="1"/>
</dbReference>
<comment type="similarity">
    <text evidence="7">Belongs to the binding-protein-dependent transport system permease family.</text>
</comment>